<evidence type="ECO:0000313" key="1">
    <source>
        <dbReference type="EnsemblPlants" id="LPERR03G18630.1"/>
    </source>
</evidence>
<proteinExistence type="predicted"/>
<name>A0A0D9VVC8_9ORYZ</name>
<organism evidence="1 2">
    <name type="scientific">Leersia perrieri</name>
    <dbReference type="NCBI Taxonomy" id="77586"/>
    <lineage>
        <taxon>Eukaryota</taxon>
        <taxon>Viridiplantae</taxon>
        <taxon>Streptophyta</taxon>
        <taxon>Embryophyta</taxon>
        <taxon>Tracheophyta</taxon>
        <taxon>Spermatophyta</taxon>
        <taxon>Magnoliopsida</taxon>
        <taxon>Liliopsida</taxon>
        <taxon>Poales</taxon>
        <taxon>Poaceae</taxon>
        <taxon>BOP clade</taxon>
        <taxon>Oryzoideae</taxon>
        <taxon>Oryzeae</taxon>
        <taxon>Oryzinae</taxon>
        <taxon>Leersia</taxon>
    </lineage>
</organism>
<dbReference type="Gramene" id="LPERR03G18630.1">
    <property type="protein sequence ID" value="LPERR03G18630.1"/>
    <property type="gene ID" value="LPERR03G18630"/>
</dbReference>
<protein>
    <submittedName>
        <fullName evidence="1">Uncharacterized protein</fullName>
    </submittedName>
</protein>
<accession>A0A0D9VVC8</accession>
<dbReference type="HOGENOM" id="CLU_091155_0_0_1"/>
<reference evidence="1 2" key="1">
    <citation type="submission" date="2012-08" db="EMBL/GenBank/DDBJ databases">
        <title>Oryza genome evolution.</title>
        <authorList>
            <person name="Wing R.A."/>
        </authorList>
    </citation>
    <scope>NUCLEOTIDE SEQUENCE</scope>
</reference>
<dbReference type="EnsemblPlants" id="LPERR03G18630.1">
    <property type="protein sequence ID" value="LPERR03G18630.1"/>
    <property type="gene ID" value="LPERR03G18630"/>
</dbReference>
<reference evidence="2" key="2">
    <citation type="submission" date="2013-12" db="EMBL/GenBank/DDBJ databases">
        <authorList>
            <person name="Yu Y."/>
            <person name="Lee S."/>
            <person name="de Baynast K."/>
            <person name="Wissotski M."/>
            <person name="Liu L."/>
            <person name="Talag J."/>
            <person name="Goicoechea J."/>
            <person name="Angelova A."/>
            <person name="Jetty R."/>
            <person name="Kudrna D."/>
            <person name="Golser W."/>
            <person name="Rivera L."/>
            <person name="Zhang J."/>
            <person name="Wing R."/>
        </authorList>
    </citation>
    <scope>NUCLEOTIDE SEQUENCE</scope>
</reference>
<dbReference type="Proteomes" id="UP000032180">
    <property type="component" value="Chromosome 3"/>
</dbReference>
<sequence length="235" mass="26120">MAVFDQLDKARSAARAARTTLGEADELLDEDIHGAATLAADAFAVVPTLINGRDPEATLAAAAKLVESVFSDAPTLPGAIVAAISRVARVLAKLKRVVGILRSAFDDHDRAHDLFADCSWGLGIGYGDERWDEWADHRAQALVHARAVETRVNAAIWEARHAVRVHRFYKHRIDVSPPPPRPRERVKEAWMLKDILHTAVHEVDAVMVAILDMFDSVASERRIVREAIWQFRTTR</sequence>
<reference evidence="1" key="3">
    <citation type="submission" date="2015-04" db="UniProtKB">
        <authorList>
            <consortium name="EnsemblPlants"/>
        </authorList>
    </citation>
    <scope>IDENTIFICATION</scope>
</reference>
<evidence type="ECO:0000313" key="2">
    <source>
        <dbReference type="Proteomes" id="UP000032180"/>
    </source>
</evidence>
<keyword evidence="2" id="KW-1185">Reference proteome</keyword>
<dbReference type="AlphaFoldDB" id="A0A0D9VVC8"/>